<dbReference type="GO" id="GO:0016829">
    <property type="term" value="F:lyase activity"/>
    <property type="evidence" value="ECO:0007669"/>
    <property type="project" value="UniProtKB-KW"/>
</dbReference>
<dbReference type="SUPFAM" id="SSF52096">
    <property type="entry name" value="ClpP/crotonase"/>
    <property type="match status" value="1"/>
</dbReference>
<proteinExistence type="inferred from homology"/>
<dbReference type="PROSITE" id="PS00166">
    <property type="entry name" value="ENOYL_COA_HYDRATASE"/>
    <property type="match status" value="1"/>
</dbReference>
<dbReference type="InterPro" id="IPR018376">
    <property type="entry name" value="Enoyl-CoA_hyd/isom_CS"/>
</dbReference>
<dbReference type="EMBL" id="FNJB01000001">
    <property type="protein sequence ID" value="SDN97365.1"/>
    <property type="molecule type" value="Genomic_DNA"/>
</dbReference>
<dbReference type="AlphaFoldDB" id="A0A1H0FRU9"/>
<dbReference type="STRING" id="504798.SAMN05421871_103387"/>
<dbReference type="Pfam" id="PF00378">
    <property type="entry name" value="ECH_1"/>
    <property type="match status" value="1"/>
</dbReference>
<comment type="similarity">
    <text evidence="1 4">Belongs to the enoyl-CoA hydratase/isomerase family.</text>
</comment>
<dbReference type="RefSeq" id="WP_091369331.1">
    <property type="nucleotide sequence ID" value="NZ_FNDV01000003.1"/>
</dbReference>
<protein>
    <submittedName>
        <fullName evidence="5">Enoyl-CoA hydratase/carnithine racemase</fullName>
    </submittedName>
</protein>
<evidence type="ECO:0000256" key="1">
    <source>
        <dbReference type="ARBA" id="ARBA00005254"/>
    </source>
</evidence>
<evidence type="ECO:0000256" key="2">
    <source>
        <dbReference type="ARBA" id="ARBA00023098"/>
    </source>
</evidence>
<evidence type="ECO:0000256" key="3">
    <source>
        <dbReference type="ARBA" id="ARBA00023239"/>
    </source>
</evidence>
<dbReference type="InterPro" id="IPR001753">
    <property type="entry name" value="Enoyl-CoA_hydra/iso"/>
</dbReference>
<dbReference type="PANTHER" id="PTHR11941">
    <property type="entry name" value="ENOYL-COA HYDRATASE-RELATED"/>
    <property type="match status" value="1"/>
</dbReference>
<evidence type="ECO:0000313" key="5">
    <source>
        <dbReference type="EMBL" id="SDN97365.1"/>
    </source>
</evidence>
<dbReference type="Proteomes" id="UP000199651">
    <property type="component" value="Unassembled WGS sequence"/>
</dbReference>
<gene>
    <name evidence="5" type="ORF">SAMN05192558_101484</name>
</gene>
<dbReference type="OrthoDB" id="7209855at2"/>
<evidence type="ECO:0000256" key="4">
    <source>
        <dbReference type="RuleBase" id="RU003707"/>
    </source>
</evidence>
<dbReference type="GO" id="GO:0006635">
    <property type="term" value="P:fatty acid beta-oxidation"/>
    <property type="evidence" value="ECO:0007669"/>
    <property type="project" value="TreeGrafter"/>
</dbReference>
<dbReference type="InterPro" id="IPR029045">
    <property type="entry name" value="ClpP/crotonase-like_dom_sf"/>
</dbReference>
<evidence type="ECO:0000313" key="6">
    <source>
        <dbReference type="Proteomes" id="UP000199651"/>
    </source>
</evidence>
<reference evidence="6" key="1">
    <citation type="submission" date="2016-10" db="EMBL/GenBank/DDBJ databases">
        <authorList>
            <person name="Varghese N."/>
            <person name="Submissions S."/>
        </authorList>
    </citation>
    <scope>NUCLEOTIDE SEQUENCE [LARGE SCALE GENOMIC DNA]</scope>
    <source>
        <strain evidence="6">IBRC-M 10655</strain>
    </source>
</reference>
<keyword evidence="2" id="KW-0443">Lipid metabolism</keyword>
<dbReference type="Gene3D" id="3.90.226.10">
    <property type="entry name" value="2-enoyl-CoA Hydratase, Chain A, domain 1"/>
    <property type="match status" value="1"/>
</dbReference>
<sequence>MPHLHYSIEDSVAEFVVDNPPQNRIGDQFCEELVAAIDQAHVDGARAILLRSTGENFSYGGDITPWPGMEIAELRGKFEGYISAFNRLERVSMPVVSAVRGLCSGGGFELALRTDIIFAGESARFAHSEQTIGIVTLLGGVYRLAARAGRARALEWAMTSEQVSAARMAEVGVVNHVVPDGEVEARARELAVRLAAGPTRAHAAHKALLRAWESLGALGTDDAMFDIAMPLFETEDVRKVLPAAVEAYVSGAPRPKFDFQGR</sequence>
<keyword evidence="3" id="KW-0456">Lyase</keyword>
<dbReference type="PANTHER" id="PTHR11941:SF169">
    <property type="entry name" value="(7AS)-7A-METHYL-1,5-DIOXO-2,3,5,6,7,7A-HEXAHYDRO-1H-INDENE-CARBOXYL-COA HYDROLASE"/>
    <property type="match status" value="1"/>
</dbReference>
<name>A0A1H0FRU9_9PSEU</name>
<accession>A0A1H0FRU9</accession>
<organism evidence="5 6">
    <name type="scientific">Actinokineospora alba</name>
    <dbReference type="NCBI Taxonomy" id="504798"/>
    <lineage>
        <taxon>Bacteria</taxon>
        <taxon>Bacillati</taxon>
        <taxon>Actinomycetota</taxon>
        <taxon>Actinomycetes</taxon>
        <taxon>Pseudonocardiales</taxon>
        <taxon>Pseudonocardiaceae</taxon>
        <taxon>Actinokineospora</taxon>
    </lineage>
</organism>
<dbReference type="CDD" id="cd06558">
    <property type="entry name" value="crotonase-like"/>
    <property type="match status" value="1"/>
</dbReference>
<keyword evidence="6" id="KW-1185">Reference proteome</keyword>